<dbReference type="PRINTS" id="PR00081">
    <property type="entry name" value="GDHRDH"/>
</dbReference>
<reference evidence="3 4" key="1">
    <citation type="submission" date="2020-04" db="EMBL/GenBank/DDBJ databases">
        <authorList>
            <person name="Yoon J."/>
        </authorList>
    </citation>
    <scope>NUCLEOTIDE SEQUENCE [LARGE SCALE GENOMIC DNA]</scope>
    <source>
        <strain evidence="3 4">KMU-166</strain>
    </source>
</reference>
<dbReference type="Gene3D" id="3.40.50.720">
    <property type="entry name" value="NAD(P)-binding Rossmann-like Domain"/>
    <property type="match status" value="1"/>
</dbReference>
<dbReference type="EMBL" id="JAAWWK010000001">
    <property type="protein sequence ID" value="NKI15860.1"/>
    <property type="molecule type" value="Genomic_DNA"/>
</dbReference>
<evidence type="ECO:0000256" key="2">
    <source>
        <dbReference type="ARBA" id="ARBA00023002"/>
    </source>
</evidence>
<evidence type="ECO:0000313" key="3">
    <source>
        <dbReference type="EMBL" id="NKI15860.1"/>
    </source>
</evidence>
<gene>
    <name evidence="3" type="ORF">HCU74_00355</name>
</gene>
<sequence>MAKSFHGQLFSNKVAFVAGGTRGINLGIAKAFAENGANVVVIGRNAERAARAQQEISDIGGGQALGLSCDVRDYDAVAAALKTTAEKFGTIDMLVSGAAGNFFAPLVGLSPNGFKTVIDIDLIGTFNVFRASFDYLTKPGASLIAITAGQSEQAMPFQAHAAAAKAGVNMLTKTLAVEWGPAGVRANLIAPGGIEGTEGVKFLSSTPEELEAAVKRVPARRLGQINEIADMAVFLCSDASAYVSGQLIYVDGGTLTGDGSFGCLNPLPR</sequence>
<keyword evidence="4" id="KW-1185">Reference proteome</keyword>
<keyword evidence="2" id="KW-0560">Oxidoreductase</keyword>
<dbReference type="SUPFAM" id="SSF51735">
    <property type="entry name" value="NAD(P)-binding Rossmann-fold domains"/>
    <property type="match status" value="1"/>
</dbReference>
<dbReference type="PANTHER" id="PTHR43296">
    <property type="entry name" value="PEROXISOMAL 2,4-DIENOYL-COA REDUCTASE"/>
    <property type="match status" value="1"/>
</dbReference>
<dbReference type="RefSeq" id="WP_168448418.1">
    <property type="nucleotide sequence ID" value="NZ_JAAWWK010000001.1"/>
</dbReference>
<organism evidence="3 4">
    <name type="scientific">Spongiibacter thalassae</name>
    <dbReference type="NCBI Taxonomy" id="2721624"/>
    <lineage>
        <taxon>Bacteria</taxon>
        <taxon>Pseudomonadati</taxon>
        <taxon>Pseudomonadota</taxon>
        <taxon>Gammaproteobacteria</taxon>
        <taxon>Cellvibrionales</taxon>
        <taxon>Spongiibacteraceae</taxon>
        <taxon>Spongiibacter</taxon>
    </lineage>
</organism>
<comment type="caution">
    <text evidence="3">The sequence shown here is derived from an EMBL/GenBank/DDBJ whole genome shotgun (WGS) entry which is preliminary data.</text>
</comment>
<accession>A0ABX1G9M5</accession>
<dbReference type="PANTHER" id="PTHR43296:SF2">
    <property type="entry name" value="PEROXISOMAL 2,4-DIENOYL-COA REDUCTASE [(3E)-ENOYL-COA-PRODUCING]"/>
    <property type="match status" value="1"/>
</dbReference>
<dbReference type="InterPro" id="IPR036291">
    <property type="entry name" value="NAD(P)-bd_dom_sf"/>
</dbReference>
<proteinExistence type="predicted"/>
<keyword evidence="1" id="KW-0521">NADP</keyword>
<evidence type="ECO:0000256" key="1">
    <source>
        <dbReference type="ARBA" id="ARBA00022857"/>
    </source>
</evidence>
<dbReference type="NCBIfam" id="NF005752">
    <property type="entry name" value="PRK07576.1"/>
    <property type="match status" value="1"/>
</dbReference>
<dbReference type="InterPro" id="IPR002347">
    <property type="entry name" value="SDR_fam"/>
</dbReference>
<dbReference type="Pfam" id="PF13561">
    <property type="entry name" value="adh_short_C2"/>
    <property type="match status" value="1"/>
</dbReference>
<protein>
    <submittedName>
        <fullName evidence="3">SDR family oxidoreductase</fullName>
    </submittedName>
</protein>
<dbReference type="Proteomes" id="UP000765845">
    <property type="component" value="Unassembled WGS sequence"/>
</dbReference>
<evidence type="ECO:0000313" key="4">
    <source>
        <dbReference type="Proteomes" id="UP000765845"/>
    </source>
</evidence>
<name>A0ABX1G9M5_9GAMM</name>
<dbReference type="InterPro" id="IPR045017">
    <property type="entry name" value="DECR2-like"/>
</dbReference>